<dbReference type="SUPFAM" id="SSF55608">
    <property type="entry name" value="Homing endonucleases"/>
    <property type="match status" value="2"/>
</dbReference>
<keyword evidence="2" id="KW-0378">Hydrolase</keyword>
<dbReference type="Pfam" id="PF00961">
    <property type="entry name" value="LAGLIDADG_1"/>
    <property type="match status" value="2"/>
</dbReference>
<keyword evidence="2" id="KW-0540">Nuclease</keyword>
<dbReference type="PANTHER" id="PTHR36181:SF4">
    <property type="entry name" value="LAGLIDADG ENDONUCLEASE"/>
    <property type="match status" value="1"/>
</dbReference>
<evidence type="ECO:0000313" key="2">
    <source>
        <dbReference type="EMBL" id="ALO21024.1"/>
    </source>
</evidence>
<keyword evidence="2" id="KW-0934">Plastid</keyword>
<feature type="domain" description="Homing endonuclease LAGLIDADG" evidence="1">
    <location>
        <begin position="90"/>
        <end position="185"/>
    </location>
</feature>
<dbReference type="InterPro" id="IPR027434">
    <property type="entry name" value="Homing_endonucl"/>
</dbReference>
<dbReference type="PANTHER" id="PTHR36181">
    <property type="entry name" value="INTRON-ENCODED ENDONUCLEASE AI3-RELATED"/>
    <property type="match status" value="1"/>
</dbReference>
<gene>
    <name evidence="2" type="primary">orf377</name>
</gene>
<sequence>MNHYKLMSFQYTLQRRLIKIKLDASETGRKAPMFKKKLNFVYKLSSAKKSLFLGLAKSKENNSFNFTDYIKNHSPSHVKKPNVHFLEWFVGMSEGDGCFFVRKSGNRFRLSFQIAQKEAAILKKLRTQIGFGRVYRRKYFSPEGKEINYSLYNIDDKRNIQRLISLFNGNLILPKRRDQFNRWINYAKNENLLPKNFINKQSNIHQQGPSISLEDAWLSGFIDAEGCFYAKFSPASELKNKLTLKQKLHITQKGVFGEEKILAQIGNLFSSKSKVCLAFSKRKQLRSDSGSQNKYYRIEISSLESHNKIVSYLNKFKLRTVKIRAFQKWSNIVLARNLKAYLDAKRIPGLIKACQKINSQTKELKNKHTLNLYGSLE</sequence>
<accession>A0A0S2IC01</accession>
<dbReference type="GO" id="GO:0004519">
    <property type="term" value="F:endonuclease activity"/>
    <property type="evidence" value="ECO:0007669"/>
    <property type="project" value="UniProtKB-KW"/>
</dbReference>
<name>A0A0S2IC01_9CHLO</name>
<geneLocation type="chloroplast" evidence="2"/>
<dbReference type="Gene3D" id="3.10.28.10">
    <property type="entry name" value="Homing endonucleases"/>
    <property type="match status" value="2"/>
</dbReference>
<dbReference type="GO" id="GO:0005739">
    <property type="term" value="C:mitochondrion"/>
    <property type="evidence" value="ECO:0007669"/>
    <property type="project" value="UniProtKB-ARBA"/>
</dbReference>
<dbReference type="InterPro" id="IPR004860">
    <property type="entry name" value="LAGLIDADG_dom"/>
</dbReference>
<organism evidence="2">
    <name type="scientific">Lobochlamys segnis</name>
    <dbReference type="NCBI Taxonomy" id="52035"/>
    <lineage>
        <taxon>Eukaryota</taxon>
        <taxon>Viridiplantae</taxon>
        <taxon>Chlorophyta</taxon>
        <taxon>core chlorophytes</taxon>
        <taxon>Chlorophyceae</taxon>
        <taxon>CS clade</taxon>
        <taxon>Chlamydomonadales</taxon>
        <taxon>Chlamydomonadaceae</taxon>
        <taxon>Lobochlamys</taxon>
    </lineage>
</organism>
<reference evidence="2" key="1">
    <citation type="journal article" date="2015" name="BMC Evol. Biol.">
        <title>Chloroplast phylogenomic analysis of chlorophyte green algae identifies a novel lineage sister to the Sphaeropleales (Chlorophyceae).</title>
        <authorList>
            <person name="Lemieux C."/>
            <person name="Vincent A.T."/>
            <person name="Labarre A."/>
            <person name="Otis C."/>
            <person name="Turmel M."/>
        </authorList>
    </citation>
    <scope>NUCLEOTIDE SEQUENCE</scope>
</reference>
<dbReference type="AlphaFoldDB" id="A0A0S2IC01"/>
<evidence type="ECO:0000259" key="1">
    <source>
        <dbReference type="Pfam" id="PF00961"/>
    </source>
</evidence>
<dbReference type="EMBL" id="KT624810">
    <property type="protein sequence ID" value="ALO21024.1"/>
    <property type="molecule type" value="Genomic_DNA"/>
</dbReference>
<dbReference type="InterPro" id="IPR051289">
    <property type="entry name" value="LAGLIDADG_Endonuclease"/>
</dbReference>
<proteinExistence type="predicted"/>
<feature type="domain" description="Homing endonuclease LAGLIDADG" evidence="1">
    <location>
        <begin position="218"/>
        <end position="333"/>
    </location>
</feature>
<protein>
    <submittedName>
        <fullName evidence="2">Putative LAGLIDADG homing endonuclease</fullName>
    </submittedName>
</protein>
<keyword evidence="2" id="KW-0150">Chloroplast</keyword>
<keyword evidence="2" id="KW-0255">Endonuclease</keyword>